<dbReference type="InterPro" id="IPR003135">
    <property type="entry name" value="ATP-grasp_carboxylate-amine"/>
</dbReference>
<dbReference type="Pfam" id="PF17769">
    <property type="entry name" value="PurK_C"/>
    <property type="match status" value="1"/>
</dbReference>
<comment type="caution">
    <text evidence="7">The sequence shown here is derived from an EMBL/GenBank/DDBJ whole genome shotgun (WGS) entry which is preliminary data.</text>
</comment>
<dbReference type="GO" id="GO:0004638">
    <property type="term" value="F:phosphoribosylaminoimidazole carboxylase activity"/>
    <property type="evidence" value="ECO:0007669"/>
    <property type="project" value="UniProtKB-EC"/>
</dbReference>
<dbReference type="PANTHER" id="PTHR11609">
    <property type="entry name" value="PURINE BIOSYNTHESIS PROTEIN 6/7, PUR6/7"/>
    <property type="match status" value="1"/>
</dbReference>
<protein>
    <submittedName>
        <fullName evidence="7">Putative Phosphoribosylaminoimidazole carboxylase PurK</fullName>
        <ecNumber evidence="7">4.1.1.21</ecNumber>
    </submittedName>
</protein>
<gene>
    <name evidence="7" type="ORF">CARN7_1837</name>
</gene>
<keyword evidence="4" id="KW-0067">ATP-binding</keyword>
<dbReference type="Pfam" id="PF02222">
    <property type="entry name" value="ATP-grasp"/>
    <property type="match status" value="1"/>
</dbReference>
<dbReference type="InterPro" id="IPR016185">
    <property type="entry name" value="PreATP-grasp_dom_sf"/>
</dbReference>
<feature type="domain" description="ATP-grasp" evidence="6">
    <location>
        <begin position="114"/>
        <end position="300"/>
    </location>
</feature>
<dbReference type="SUPFAM" id="SSF56059">
    <property type="entry name" value="Glutathione synthetase ATP-binding domain-like"/>
    <property type="match status" value="1"/>
</dbReference>
<accession>E6QUV4</accession>
<proteinExistence type="inferred from homology"/>
<evidence type="ECO:0000256" key="1">
    <source>
        <dbReference type="ARBA" id="ARBA00022598"/>
    </source>
</evidence>
<dbReference type="SUPFAM" id="SSF51246">
    <property type="entry name" value="Rudiment single hybrid motif"/>
    <property type="match status" value="1"/>
</dbReference>
<dbReference type="NCBIfam" id="NF004677">
    <property type="entry name" value="PRK06019.1-3"/>
    <property type="match status" value="1"/>
</dbReference>
<dbReference type="GO" id="GO:0046872">
    <property type="term" value="F:metal ion binding"/>
    <property type="evidence" value="ECO:0007669"/>
    <property type="project" value="InterPro"/>
</dbReference>
<dbReference type="NCBIfam" id="NF004675">
    <property type="entry name" value="PRK06019.1-1"/>
    <property type="match status" value="1"/>
</dbReference>
<keyword evidence="3" id="KW-0658">Purine biosynthesis</keyword>
<dbReference type="EC" id="4.1.1.21" evidence="7"/>
<dbReference type="PROSITE" id="PS50975">
    <property type="entry name" value="ATP_GRASP"/>
    <property type="match status" value="1"/>
</dbReference>
<dbReference type="FunFam" id="3.30.470.20:FF:000029">
    <property type="entry name" value="N5-carboxyaminoimidazole ribonucleotide synthase"/>
    <property type="match status" value="1"/>
</dbReference>
<evidence type="ECO:0000256" key="5">
    <source>
        <dbReference type="ARBA" id="ARBA00025704"/>
    </source>
</evidence>
<keyword evidence="1" id="KW-0436">Ligase</keyword>
<sequence>MPHANQPILPGATLGMLGGGQLGRLFTVAARGMGYRVMVLDPDASSPAGQLADVHLCTAYDDPASWAQLTQHCAAITTEFENISAEILHALAKYRPVRPGAEAVAVVQHRVSEKRWLQAQGIATAAFAVIAHADDVAAACSTVGFPAILKVARFGYDGKGQARVANRAEVDTAFAELGGEVCVLEQQIALQCELSVVLGRNAPGQTACFPVAENIHAQGILDMSIVPARISPALADLAQQTALSIAQSLHYCGVLGVEFFVTTEGKLLVNELAPRPHNSGHFTLDACLTSQFELQVRALCNLPLGATAQHTPAVMVNLLGDLWGQSQPNWQVLMQHPCAKLHLYGKVAARPGRKMGHFTCLADTVDEALALAQDIRHALPAVTDAFRR</sequence>
<dbReference type="GO" id="GO:0006189">
    <property type="term" value="P:'de novo' IMP biosynthetic process"/>
    <property type="evidence" value="ECO:0007669"/>
    <property type="project" value="InterPro"/>
</dbReference>
<dbReference type="NCBIfam" id="TIGR01161">
    <property type="entry name" value="purK"/>
    <property type="match status" value="1"/>
</dbReference>
<dbReference type="AlphaFoldDB" id="E6QUV4"/>
<dbReference type="PANTHER" id="PTHR11609:SF5">
    <property type="entry name" value="PHOSPHORIBOSYLAMINOIMIDAZOLE CARBOXYLASE"/>
    <property type="match status" value="1"/>
</dbReference>
<dbReference type="GO" id="GO:0016874">
    <property type="term" value="F:ligase activity"/>
    <property type="evidence" value="ECO:0007669"/>
    <property type="project" value="UniProtKB-KW"/>
</dbReference>
<dbReference type="NCBIfam" id="NF004676">
    <property type="entry name" value="PRK06019.1-2"/>
    <property type="match status" value="1"/>
</dbReference>
<dbReference type="InterPro" id="IPR011054">
    <property type="entry name" value="Rudment_hybrid_motif"/>
</dbReference>
<dbReference type="InterPro" id="IPR011761">
    <property type="entry name" value="ATP-grasp"/>
</dbReference>
<dbReference type="Pfam" id="PF22660">
    <property type="entry name" value="RS_preATP-grasp-like"/>
    <property type="match status" value="1"/>
</dbReference>
<dbReference type="GO" id="GO:0005524">
    <property type="term" value="F:ATP binding"/>
    <property type="evidence" value="ECO:0007669"/>
    <property type="project" value="UniProtKB-KW"/>
</dbReference>
<dbReference type="Gene3D" id="3.40.50.20">
    <property type="match status" value="1"/>
</dbReference>
<keyword evidence="7" id="KW-0456">Lyase</keyword>
<dbReference type="InterPro" id="IPR040686">
    <property type="entry name" value="PurK_C"/>
</dbReference>
<dbReference type="InterPro" id="IPR013815">
    <property type="entry name" value="ATP_grasp_subdomain_1"/>
</dbReference>
<dbReference type="FunFam" id="3.30.1490.20:FF:000015">
    <property type="entry name" value="N5-carboxyaminoimidazole ribonucleotide synthase"/>
    <property type="match status" value="1"/>
</dbReference>
<reference evidence="7" key="1">
    <citation type="submission" date="2009-10" db="EMBL/GenBank/DDBJ databases">
        <title>Diversity of trophic interactions inside an arsenic-rich microbial ecosystem.</title>
        <authorList>
            <person name="Bertin P.N."/>
            <person name="Heinrich-Salmeron A."/>
            <person name="Pelletier E."/>
            <person name="Goulhen-Chollet F."/>
            <person name="Arsene-Ploetze F."/>
            <person name="Gallien S."/>
            <person name="Calteau A."/>
            <person name="Vallenet D."/>
            <person name="Casiot C."/>
            <person name="Chane-Woon-Ming B."/>
            <person name="Giloteaux L."/>
            <person name="Barakat M."/>
            <person name="Bonnefoy V."/>
            <person name="Bruneel O."/>
            <person name="Chandler M."/>
            <person name="Cleiss J."/>
            <person name="Duran R."/>
            <person name="Elbaz-Poulichet F."/>
            <person name="Fonknechten N."/>
            <person name="Lauga B."/>
            <person name="Mornico D."/>
            <person name="Ortet P."/>
            <person name="Schaeffer C."/>
            <person name="Siguier P."/>
            <person name="Alexander Thil Smith A."/>
            <person name="Van Dorsselaer A."/>
            <person name="Weissenbach J."/>
            <person name="Medigue C."/>
            <person name="Le Paslier D."/>
        </authorList>
    </citation>
    <scope>NUCLEOTIDE SEQUENCE</scope>
</reference>
<dbReference type="NCBIfam" id="NF004679">
    <property type="entry name" value="PRK06019.1-5"/>
    <property type="match status" value="1"/>
</dbReference>
<dbReference type="InterPro" id="IPR054350">
    <property type="entry name" value="PurT/PurK_preATP-grasp"/>
</dbReference>
<name>E6QUV4_9ZZZZ</name>
<evidence type="ECO:0000256" key="2">
    <source>
        <dbReference type="ARBA" id="ARBA00022741"/>
    </source>
</evidence>
<organism evidence="7">
    <name type="scientific">mine drainage metagenome</name>
    <dbReference type="NCBI Taxonomy" id="410659"/>
    <lineage>
        <taxon>unclassified sequences</taxon>
        <taxon>metagenomes</taxon>
        <taxon>ecological metagenomes</taxon>
    </lineage>
</organism>
<evidence type="ECO:0000256" key="4">
    <source>
        <dbReference type="ARBA" id="ARBA00022840"/>
    </source>
</evidence>
<dbReference type="EMBL" id="CABR01000120">
    <property type="protein sequence ID" value="CBI11027.1"/>
    <property type="molecule type" value="Genomic_DNA"/>
</dbReference>
<evidence type="ECO:0000313" key="7">
    <source>
        <dbReference type="EMBL" id="CBI11027.1"/>
    </source>
</evidence>
<dbReference type="SUPFAM" id="SSF52440">
    <property type="entry name" value="PreATP-grasp domain"/>
    <property type="match status" value="1"/>
</dbReference>
<evidence type="ECO:0000256" key="3">
    <source>
        <dbReference type="ARBA" id="ARBA00022755"/>
    </source>
</evidence>
<keyword evidence="2" id="KW-0547">Nucleotide-binding</keyword>
<dbReference type="Gene3D" id="3.30.1490.20">
    <property type="entry name" value="ATP-grasp fold, A domain"/>
    <property type="match status" value="1"/>
</dbReference>
<comment type="pathway">
    <text evidence="5">Purine metabolism.</text>
</comment>
<dbReference type="InterPro" id="IPR005875">
    <property type="entry name" value="PurK"/>
</dbReference>
<dbReference type="HAMAP" id="MF_01928">
    <property type="entry name" value="PurK"/>
    <property type="match status" value="1"/>
</dbReference>
<dbReference type="GO" id="GO:0005829">
    <property type="term" value="C:cytosol"/>
    <property type="evidence" value="ECO:0007669"/>
    <property type="project" value="TreeGrafter"/>
</dbReference>
<dbReference type="Gene3D" id="3.30.470.20">
    <property type="entry name" value="ATP-grasp fold, B domain"/>
    <property type="match status" value="1"/>
</dbReference>
<evidence type="ECO:0000259" key="6">
    <source>
        <dbReference type="PROSITE" id="PS50975"/>
    </source>
</evidence>